<keyword evidence="3" id="KW-1185">Reference proteome</keyword>
<dbReference type="Proteomes" id="UP001161409">
    <property type="component" value="Unassembled WGS sequence"/>
</dbReference>
<dbReference type="RefSeq" id="WP_169560837.1">
    <property type="nucleotide sequence ID" value="NZ_BSNF01000006.1"/>
</dbReference>
<dbReference type="EMBL" id="BSNF01000006">
    <property type="protein sequence ID" value="GLQ06694.1"/>
    <property type="molecule type" value="Genomic_DNA"/>
</dbReference>
<reference evidence="2" key="1">
    <citation type="journal article" date="2014" name="Int. J. Syst. Evol. Microbiol.">
        <title>Complete genome of a new Firmicutes species belonging to the dominant human colonic microbiota ('Ruminococcus bicirculans') reveals two chromosomes and a selective capacity to utilize plant glucans.</title>
        <authorList>
            <consortium name="NISC Comparative Sequencing Program"/>
            <person name="Wegmann U."/>
            <person name="Louis P."/>
            <person name="Goesmann A."/>
            <person name="Henrissat B."/>
            <person name="Duncan S.H."/>
            <person name="Flint H.J."/>
        </authorList>
    </citation>
    <scope>NUCLEOTIDE SEQUENCE</scope>
    <source>
        <strain evidence="2">NBRC 103408</strain>
    </source>
</reference>
<feature type="compositionally biased region" description="Basic residues" evidence="1">
    <location>
        <begin position="103"/>
        <end position="113"/>
    </location>
</feature>
<name>A0ABQ5U3G6_9PROT</name>
<evidence type="ECO:0000256" key="1">
    <source>
        <dbReference type="SAM" id="MobiDB-lite"/>
    </source>
</evidence>
<organism evidence="2 3">
    <name type="scientific">Sneathiella chinensis</name>
    <dbReference type="NCBI Taxonomy" id="349750"/>
    <lineage>
        <taxon>Bacteria</taxon>
        <taxon>Pseudomonadati</taxon>
        <taxon>Pseudomonadota</taxon>
        <taxon>Alphaproteobacteria</taxon>
        <taxon>Sneathiellales</taxon>
        <taxon>Sneathiellaceae</taxon>
        <taxon>Sneathiella</taxon>
    </lineage>
</organism>
<evidence type="ECO:0000313" key="3">
    <source>
        <dbReference type="Proteomes" id="UP001161409"/>
    </source>
</evidence>
<proteinExistence type="predicted"/>
<dbReference type="Pfam" id="PF11747">
    <property type="entry name" value="RebB"/>
    <property type="match status" value="1"/>
</dbReference>
<evidence type="ECO:0000313" key="2">
    <source>
        <dbReference type="EMBL" id="GLQ06694.1"/>
    </source>
</evidence>
<dbReference type="InterPro" id="IPR021070">
    <property type="entry name" value="Killing_trait_RebB"/>
</dbReference>
<accession>A0ABQ5U3G6</accession>
<evidence type="ECO:0008006" key="4">
    <source>
        <dbReference type="Google" id="ProtNLM"/>
    </source>
</evidence>
<gene>
    <name evidence="2" type="ORF">GCM10007924_19150</name>
</gene>
<reference evidence="2" key="2">
    <citation type="submission" date="2023-01" db="EMBL/GenBank/DDBJ databases">
        <title>Draft genome sequence of Sneathiella chinensis strain NBRC 103408.</title>
        <authorList>
            <person name="Sun Q."/>
            <person name="Mori K."/>
        </authorList>
    </citation>
    <scope>NUCLEOTIDE SEQUENCE</scope>
    <source>
        <strain evidence="2">NBRC 103408</strain>
    </source>
</reference>
<sequence length="113" mass="12149">MTANNNSTPVKSVNSQITDAITQSNMLATGMAPAHSMATLYQSMAQSIGASVQNAVSNQQNVNSVNLAALSQNIQLILQRPQPATRIIHSAQPIVLHTEAPKQKKRRKNDSDT</sequence>
<protein>
    <recommendedName>
        <fullName evidence="4">RebB like protein</fullName>
    </recommendedName>
</protein>
<feature type="region of interest" description="Disordered" evidence="1">
    <location>
        <begin position="90"/>
        <end position="113"/>
    </location>
</feature>
<comment type="caution">
    <text evidence="2">The sequence shown here is derived from an EMBL/GenBank/DDBJ whole genome shotgun (WGS) entry which is preliminary data.</text>
</comment>